<dbReference type="InterPro" id="IPR004482">
    <property type="entry name" value="Mg_chelat-rel"/>
</dbReference>
<evidence type="ECO:0000256" key="1">
    <source>
        <dbReference type="ARBA" id="ARBA00006354"/>
    </source>
</evidence>
<dbReference type="Pfam" id="PF13541">
    <property type="entry name" value="ChlI"/>
    <property type="match status" value="1"/>
</dbReference>
<sequence length="510" mass="56217">MLFKVQSAANSGLEALGVDIEISVSNRGLPGFDIVGLPDKAVQESKERVRAAIGNSKIEFPQRKITVNLAPADIPKEGSLYDLPIAVGIMASVLQYEIPPNSLFLGELSLDGKLRHTKGAVLMALFAKEQGFQNVFVPAESANEAAIIQGVNVYGIKNLTEIAGLFLGKSFLRPVAYQKKEELTEDIEFDMAEVLGQETAKRAVEIAAAGGHNILMIGSPGSGKTMLARALPGILPRLNEEESLEVTKLYSIAGSMPPRGSLITTRPFRSPHHSVSQIGLIGGGQKPQPGEISLAHRGVLFLDEFNEFPRSVLEGLRQPVEDGALTISRSKERVTYPCRFMLVASANPCPCGYLNHPRKPCVCTPREIKKYRKRASGPILERIDLHVEVPEVDVEEFRGNQKSTSAAESSCSIRERMSEARKIQETRFAEESIYTNAEMKNAHIKKYAALSKEAEQMVLRAALQYQLSARSFMKMIKIARTIADLAFEQQIGKEHMLEALQYRPKIYELD</sequence>
<gene>
    <name evidence="5" type="ORF">A2672_00025</name>
</gene>
<dbReference type="EMBL" id="MHTT01000008">
    <property type="protein sequence ID" value="OHA65966.1"/>
    <property type="molecule type" value="Genomic_DNA"/>
</dbReference>
<evidence type="ECO:0000256" key="3">
    <source>
        <dbReference type="ARBA" id="ARBA00022840"/>
    </source>
</evidence>
<keyword evidence="3" id="KW-0067">ATP-binding</keyword>
<dbReference type="InterPro" id="IPR027417">
    <property type="entry name" value="P-loop_NTPase"/>
</dbReference>
<keyword evidence="2" id="KW-0547">Nucleotide-binding</keyword>
<dbReference type="InterPro" id="IPR020568">
    <property type="entry name" value="Ribosomal_Su5_D2-typ_SF"/>
</dbReference>
<dbReference type="Gene3D" id="3.40.50.300">
    <property type="entry name" value="P-loop containing nucleotide triphosphate hydrolases"/>
    <property type="match status" value="1"/>
</dbReference>
<dbReference type="AlphaFoldDB" id="A0A1G2QZE7"/>
<dbReference type="PANTHER" id="PTHR32039">
    <property type="entry name" value="MAGNESIUM-CHELATASE SUBUNIT CHLI"/>
    <property type="match status" value="1"/>
</dbReference>
<dbReference type="STRING" id="1802448.A2672_00025"/>
<evidence type="ECO:0000313" key="6">
    <source>
        <dbReference type="Proteomes" id="UP000178065"/>
    </source>
</evidence>
<dbReference type="SUPFAM" id="SSF54211">
    <property type="entry name" value="Ribosomal protein S5 domain 2-like"/>
    <property type="match status" value="1"/>
</dbReference>
<reference evidence="5 6" key="1">
    <citation type="journal article" date="2016" name="Nat. Commun.">
        <title>Thousands of microbial genomes shed light on interconnected biogeochemical processes in an aquifer system.</title>
        <authorList>
            <person name="Anantharaman K."/>
            <person name="Brown C.T."/>
            <person name="Hug L.A."/>
            <person name="Sharon I."/>
            <person name="Castelle C.J."/>
            <person name="Probst A.J."/>
            <person name="Thomas B.C."/>
            <person name="Singh A."/>
            <person name="Wilkins M.J."/>
            <person name="Karaoz U."/>
            <person name="Brodie E.L."/>
            <person name="Williams K.H."/>
            <person name="Hubbard S.S."/>
            <person name="Banfield J.F."/>
        </authorList>
    </citation>
    <scope>NUCLEOTIDE SEQUENCE [LARGE SCALE GENOMIC DNA]</scope>
</reference>
<dbReference type="Pfam" id="PF01078">
    <property type="entry name" value="Mg_chelatase"/>
    <property type="match status" value="1"/>
</dbReference>
<dbReference type="GO" id="GO:0005524">
    <property type="term" value="F:ATP binding"/>
    <property type="evidence" value="ECO:0007669"/>
    <property type="project" value="UniProtKB-KW"/>
</dbReference>
<name>A0A1G2QZE7_9BACT</name>
<dbReference type="PANTHER" id="PTHR32039:SF7">
    <property type="entry name" value="COMPETENCE PROTEIN COMM"/>
    <property type="match status" value="1"/>
</dbReference>
<dbReference type="InterPro" id="IPR045006">
    <property type="entry name" value="CHLI-like"/>
</dbReference>
<dbReference type="InterPro" id="IPR003593">
    <property type="entry name" value="AAA+_ATPase"/>
</dbReference>
<evidence type="ECO:0000259" key="4">
    <source>
        <dbReference type="SMART" id="SM00382"/>
    </source>
</evidence>
<evidence type="ECO:0000313" key="5">
    <source>
        <dbReference type="EMBL" id="OHA65966.1"/>
    </source>
</evidence>
<organism evidence="5 6">
    <name type="scientific">Candidatus Wildermuthbacteria bacterium RIFCSPHIGHO2_01_FULL_49_22b</name>
    <dbReference type="NCBI Taxonomy" id="1802448"/>
    <lineage>
        <taxon>Bacteria</taxon>
        <taxon>Candidatus Wildermuthiibacteriota</taxon>
    </lineage>
</organism>
<dbReference type="Proteomes" id="UP000178065">
    <property type="component" value="Unassembled WGS sequence"/>
</dbReference>
<dbReference type="SMART" id="SM00382">
    <property type="entry name" value="AAA"/>
    <property type="match status" value="1"/>
</dbReference>
<comment type="similarity">
    <text evidence="1">Belongs to the Mg-chelatase subunits D/I family. ComM subfamily.</text>
</comment>
<dbReference type="NCBIfam" id="TIGR00368">
    <property type="entry name" value="YifB family Mg chelatase-like AAA ATPase"/>
    <property type="match status" value="1"/>
</dbReference>
<dbReference type="InterPro" id="IPR000523">
    <property type="entry name" value="Mg_chelatse_chII-like_cat_dom"/>
</dbReference>
<dbReference type="InterPro" id="IPR025158">
    <property type="entry name" value="Mg_chelat-rel_C"/>
</dbReference>
<comment type="caution">
    <text evidence="5">The sequence shown here is derived from an EMBL/GenBank/DDBJ whole genome shotgun (WGS) entry which is preliminary data.</text>
</comment>
<dbReference type="SUPFAM" id="SSF52540">
    <property type="entry name" value="P-loop containing nucleoside triphosphate hydrolases"/>
    <property type="match status" value="1"/>
</dbReference>
<dbReference type="InterPro" id="IPR001208">
    <property type="entry name" value="MCM_dom"/>
</dbReference>
<dbReference type="Pfam" id="PF13335">
    <property type="entry name" value="Mg_chelatase_C"/>
    <property type="match status" value="1"/>
</dbReference>
<dbReference type="Gene3D" id="3.30.230.10">
    <property type="match status" value="1"/>
</dbReference>
<evidence type="ECO:0000256" key="2">
    <source>
        <dbReference type="ARBA" id="ARBA00022741"/>
    </source>
</evidence>
<feature type="domain" description="AAA+ ATPase" evidence="4">
    <location>
        <begin position="210"/>
        <end position="393"/>
    </location>
</feature>
<dbReference type="PRINTS" id="PR01657">
    <property type="entry name" value="MCMFAMILY"/>
</dbReference>
<dbReference type="CDD" id="cd00009">
    <property type="entry name" value="AAA"/>
    <property type="match status" value="1"/>
</dbReference>
<dbReference type="GO" id="GO:0003677">
    <property type="term" value="F:DNA binding"/>
    <property type="evidence" value="ECO:0007669"/>
    <property type="project" value="InterPro"/>
</dbReference>
<dbReference type="InterPro" id="IPR014721">
    <property type="entry name" value="Ribsml_uS5_D2-typ_fold_subgr"/>
</dbReference>
<accession>A0A1G2QZE7</accession>
<protein>
    <submittedName>
        <fullName evidence="5">Magnesium chelatase</fullName>
    </submittedName>
</protein>
<proteinExistence type="inferred from homology"/>